<name>A0A7S4W4X7_9STRA</name>
<dbReference type="AlphaFoldDB" id="A0A7S4W4X7"/>
<gene>
    <name evidence="1" type="ORF">DBRI00130_LOCUS33013</name>
</gene>
<organism evidence="1">
    <name type="scientific">Ditylum brightwellii</name>
    <dbReference type="NCBI Taxonomy" id="49249"/>
    <lineage>
        <taxon>Eukaryota</taxon>
        <taxon>Sar</taxon>
        <taxon>Stramenopiles</taxon>
        <taxon>Ochrophyta</taxon>
        <taxon>Bacillariophyta</taxon>
        <taxon>Mediophyceae</taxon>
        <taxon>Lithodesmiophycidae</taxon>
        <taxon>Lithodesmiales</taxon>
        <taxon>Lithodesmiaceae</taxon>
        <taxon>Ditylum</taxon>
    </lineage>
</organism>
<evidence type="ECO:0000313" key="1">
    <source>
        <dbReference type="EMBL" id="CAE4641519.1"/>
    </source>
</evidence>
<protein>
    <submittedName>
        <fullName evidence="1">Uncharacterized protein</fullName>
    </submittedName>
</protein>
<proteinExistence type="predicted"/>
<reference evidence="1" key="1">
    <citation type="submission" date="2021-01" db="EMBL/GenBank/DDBJ databases">
        <authorList>
            <person name="Corre E."/>
            <person name="Pelletier E."/>
            <person name="Niang G."/>
            <person name="Scheremetjew M."/>
            <person name="Finn R."/>
            <person name="Kale V."/>
            <person name="Holt S."/>
            <person name="Cochrane G."/>
            <person name="Meng A."/>
            <person name="Brown T."/>
            <person name="Cohen L."/>
        </authorList>
    </citation>
    <scope>NUCLEOTIDE SEQUENCE</scope>
    <source>
        <strain evidence="1">GSO104</strain>
    </source>
</reference>
<sequence>MKMLKRIGRNIYVLSSLQPLPYHHTQTTQSNQYNDNNNAIITHHNEKVTIQSFEIMKHWNECYYGDDDEAVYEQIEDDILNQQSYLHQQNFSSYTETNTTKIFQKE</sequence>
<dbReference type="EMBL" id="HBNS01042465">
    <property type="protein sequence ID" value="CAE4641519.1"/>
    <property type="molecule type" value="Transcribed_RNA"/>
</dbReference>
<accession>A0A7S4W4X7</accession>